<sequence>MIKRVFILSFFIAIAGFSISFNPSHLESLSQKFFLEGQEVKGYWVYAEKRGDKYQVIGAKDEGDFCVDDVARVVLFYSEAYEKTGKKEYLDLAKEAARFVLGMQAPDGLFYNFAYLDGTINKHGSTSAKTPSSWWTLRAFWGLSKLAQFVEDDDILRSIQDTYRAVKKSPPDTSSRLALFILGLCEYNKVFDVKEDIKKFTDELLSFIREDFVGTFFSVYRDRFSWNGWGNHYAEALVEAYIATGERNYLEMAEKLLSSQVPLLLATGLIYSIDKYIRLFPELSYSLDCIVTPLIKIWEITGKEEYAYLASLAASWLFGGNRLGVPMLGPNGEGYDGLEYMHVNKNSGAESTICAQRVVLYAMDLPDKYKSFIEFPRILSRNGLILLEAESGNPGISDVKIVTGNFGGGAAVTLEGNARLKWEDPRISDEYRIFVSGNFLNVELTVYSKTGEKIKKNLTGEGIFYFGEAVLDSSFRLSLSGSGFLDQLILVPERYGISLEDNEKVKTIFFDLQENNLHLVEGQLFQEKELKKQKLTYRVPLEVTRNYAILNLREMFNNDGFGTPVSPGNFDNPAGIVGAYFPANEIEEGLIFVESTPFLLKVSGLDNARCFGQKIVLEEAIHVKNLHLLMAANHGNYEIEIFVDDKMFKVMVTDWCLFPKKLMFDYRYVTSGEKQNIKCGLDLISIPVDTPIREITLPNAPNVHVFAITLEFSVGGEK</sequence>
<dbReference type="EMBL" id="CP000702">
    <property type="protein sequence ID" value="ABQ46962.1"/>
    <property type="molecule type" value="Genomic_DNA"/>
</dbReference>
<gene>
    <name evidence="1" type="ordered locus">Tpet_0944</name>
</gene>
<evidence type="ECO:0000313" key="1">
    <source>
        <dbReference type="EMBL" id="ABQ46962.1"/>
    </source>
</evidence>
<dbReference type="eggNOG" id="COG1331">
    <property type="taxonomic scope" value="Bacteria"/>
</dbReference>
<dbReference type="HOGENOM" id="CLU_384914_0_0_0"/>
<evidence type="ECO:0008006" key="3">
    <source>
        <dbReference type="Google" id="ProtNLM"/>
    </source>
</evidence>
<accession>A5IL89</accession>
<dbReference type="AlphaFoldDB" id="A5IL89"/>
<reference evidence="2" key="1">
    <citation type="submission" date="2007-05" db="EMBL/GenBank/DDBJ databases">
        <title>Complete sequence of Thermotoga petrophila RKU-1.</title>
        <authorList>
            <consortium name="US DOE Joint Genome Institute"/>
            <person name="Copeland A."/>
            <person name="Lucas S."/>
            <person name="Lapidus A."/>
            <person name="Barry K."/>
            <person name="Glavina del Rio T."/>
            <person name="Dalin E."/>
            <person name="Tice H."/>
            <person name="Pitluck S."/>
            <person name="Sims D."/>
            <person name="Brettin T."/>
            <person name="Bruce D."/>
            <person name="Detter J.C."/>
            <person name="Han C."/>
            <person name="Tapia R."/>
            <person name="Schmutz J."/>
            <person name="Larimer F."/>
            <person name="Land M."/>
            <person name="Hauser L."/>
            <person name="Kyrpides N."/>
            <person name="Mikhailova N."/>
            <person name="Nelson K."/>
            <person name="Gogarten J.P."/>
            <person name="Noll K."/>
            <person name="Richardson P."/>
        </authorList>
    </citation>
    <scope>NUCLEOTIDE SEQUENCE [LARGE SCALE GENOMIC DNA]</scope>
    <source>
        <strain evidence="2">ATCC BAA-488 / DSM 13995 / JCM 10881 / RKU-1</strain>
    </source>
</reference>
<dbReference type="RefSeq" id="WP_011943505.1">
    <property type="nucleotide sequence ID" value="NC_009486.1"/>
</dbReference>
<dbReference type="KEGG" id="tpt:Tpet_0944"/>
<name>A5IL89_THEP1</name>
<dbReference type="InterPro" id="IPR008928">
    <property type="entry name" value="6-hairpin_glycosidase_sf"/>
</dbReference>
<organism evidence="1 2">
    <name type="scientific">Thermotoga petrophila (strain ATCC BAA-488 / DSM 13995 / JCM 10881 / RKU-1)</name>
    <dbReference type="NCBI Taxonomy" id="390874"/>
    <lineage>
        <taxon>Bacteria</taxon>
        <taxon>Thermotogati</taxon>
        <taxon>Thermotogota</taxon>
        <taxon>Thermotogae</taxon>
        <taxon>Thermotogales</taxon>
        <taxon>Thermotogaceae</taxon>
        <taxon>Thermotoga</taxon>
    </lineage>
</organism>
<dbReference type="Gene3D" id="1.50.10.20">
    <property type="match status" value="1"/>
</dbReference>
<dbReference type="STRING" id="390874.Tpet_0944"/>
<protein>
    <recommendedName>
        <fullName evidence="3">D-glucuronyl C5-epimerase C-terminal domain-containing protein</fullName>
    </recommendedName>
</protein>
<proteinExistence type="predicted"/>
<dbReference type="GO" id="GO:0005975">
    <property type="term" value="P:carbohydrate metabolic process"/>
    <property type="evidence" value="ECO:0007669"/>
    <property type="project" value="InterPro"/>
</dbReference>
<evidence type="ECO:0000313" key="2">
    <source>
        <dbReference type="Proteomes" id="UP000006558"/>
    </source>
</evidence>
<dbReference type="Proteomes" id="UP000006558">
    <property type="component" value="Chromosome"/>
</dbReference>
<reference evidence="1 2" key="2">
    <citation type="journal article" date="2009" name="Proc. Natl. Acad. Sci. U.S.A.">
        <title>On the chimeric nature, thermophilic origin, and phylogenetic placement of the Thermotogales.</title>
        <authorList>
            <person name="Zhaxybayeva O."/>
            <person name="Swithers K.S."/>
            <person name="Lapierre P."/>
            <person name="Fournier G.P."/>
            <person name="Bickhart D.M."/>
            <person name="DeBoy R.T."/>
            <person name="Nelson K.E."/>
            <person name="Nesbo C.L."/>
            <person name="Doolittle W.F."/>
            <person name="Gogarten J.P."/>
            <person name="Noll K.M."/>
        </authorList>
    </citation>
    <scope>NUCLEOTIDE SEQUENCE [LARGE SCALE GENOMIC DNA]</scope>
    <source>
        <strain evidence="2">ATCC BAA-488 / DSM 13995 / JCM 10881 / RKU-1</strain>
    </source>
</reference>
<dbReference type="SUPFAM" id="SSF48208">
    <property type="entry name" value="Six-hairpin glycosidases"/>
    <property type="match status" value="2"/>
</dbReference>